<evidence type="ECO:0000256" key="5">
    <source>
        <dbReference type="PROSITE-ProRule" id="PRU10007"/>
    </source>
</evidence>
<feature type="active site" evidence="4 5">
    <location>
        <position position="215"/>
    </location>
</feature>
<comment type="similarity">
    <text evidence="1 3 6">Belongs to the aldehyde dehydrogenase family.</text>
</comment>
<gene>
    <name evidence="8" type="ORF">GEAM_0548</name>
</gene>
<evidence type="ECO:0000256" key="6">
    <source>
        <dbReference type="RuleBase" id="RU003345"/>
    </source>
</evidence>
<dbReference type="NCBIfam" id="NF045701">
    <property type="entry name" value="BenzalDHMdlD"/>
    <property type="match status" value="1"/>
</dbReference>
<dbReference type="GO" id="GO:0006081">
    <property type="term" value="P:aldehyde metabolic process"/>
    <property type="evidence" value="ECO:0007669"/>
    <property type="project" value="InterPro"/>
</dbReference>
<comment type="caution">
    <text evidence="8">The sequence shown here is derived from an EMBL/GenBank/DDBJ whole genome shotgun (WGS) entry which is preliminary data.</text>
</comment>
<dbReference type="STRING" id="910964.GEAM_0548"/>
<sequence length="436" mass="47840">MLKTDNSTIQAVFTKQKNFFKTEATKSVTFRKESLQKLKQSIVSHTEDLYAALDSDLGKSKDLVDRTEIGRVISELDFTLAHLDEWVVPETVPSYPGTTFSEAFIEHEAFGVSYIIGPFNYPINLVFCPLLGAIAGGNTAVIKPSESVPETALVIQKIIQSVFDEEYIAVIQGGRDENEFLLSLPFDFIFFTGSPAVGKIVMTAAAKNLTPVILELGGKSPFIVLEDANLDRAVDMLTFGRFSNSGQTCVAPDYVFAHESVKDALLTKLVERIKSTIPNVDSVGKLVSSKQVERLTGMLEQTKGKVIYGGEANIATRHMQATVVDNVDWDDALMREELFGPVLPVMTFTEIEQIAEGVNKHHPKPLAAYVFTNDIDKGRKITTQIPSGDAIINGVMQQASSPYLPFGGIGNSGVGEYHGKYSYLAFTHRKSVVINK</sequence>
<dbReference type="PIRSF" id="PIRSF036492">
    <property type="entry name" value="ALDH"/>
    <property type="match status" value="1"/>
</dbReference>
<name>A0A085GMS5_EWIA3</name>
<keyword evidence="2 3" id="KW-0560">Oxidoreductase</keyword>
<dbReference type="Gene3D" id="3.40.309.10">
    <property type="entry name" value="Aldehyde Dehydrogenase, Chain A, domain 2"/>
    <property type="match status" value="1"/>
</dbReference>
<dbReference type="InterPro" id="IPR054920">
    <property type="entry name" value="BenzalDHMdlD"/>
</dbReference>
<dbReference type="SUPFAM" id="SSF53720">
    <property type="entry name" value="ALDH-like"/>
    <property type="match status" value="1"/>
</dbReference>
<evidence type="ECO:0000256" key="3">
    <source>
        <dbReference type="PIRNR" id="PIRNR036492"/>
    </source>
</evidence>
<evidence type="ECO:0000256" key="2">
    <source>
        <dbReference type="ARBA" id="ARBA00023002"/>
    </source>
</evidence>
<dbReference type="RefSeq" id="WP_034787930.1">
    <property type="nucleotide sequence ID" value="NZ_JMPJ01000022.1"/>
</dbReference>
<evidence type="ECO:0000259" key="7">
    <source>
        <dbReference type="Pfam" id="PF00171"/>
    </source>
</evidence>
<evidence type="ECO:0000313" key="9">
    <source>
        <dbReference type="Proteomes" id="UP000028640"/>
    </source>
</evidence>
<protein>
    <recommendedName>
        <fullName evidence="3">Aldehyde dehydrogenase</fullName>
    </recommendedName>
</protein>
<dbReference type="OrthoDB" id="9812625at2"/>
<dbReference type="GO" id="GO:0004029">
    <property type="term" value="F:aldehyde dehydrogenase (NAD+) activity"/>
    <property type="evidence" value="ECO:0007669"/>
    <property type="project" value="TreeGrafter"/>
</dbReference>
<evidence type="ECO:0000313" key="8">
    <source>
        <dbReference type="EMBL" id="KFC85020.1"/>
    </source>
</evidence>
<feature type="domain" description="Aldehyde dehydrogenase" evidence="7">
    <location>
        <begin position="5"/>
        <end position="432"/>
    </location>
</feature>
<dbReference type="Proteomes" id="UP000028640">
    <property type="component" value="Unassembled WGS sequence"/>
</dbReference>
<dbReference type="GO" id="GO:0005737">
    <property type="term" value="C:cytoplasm"/>
    <property type="evidence" value="ECO:0007669"/>
    <property type="project" value="TreeGrafter"/>
</dbReference>
<dbReference type="InterPro" id="IPR015590">
    <property type="entry name" value="Aldehyde_DH_dom"/>
</dbReference>
<reference evidence="8 9" key="1">
    <citation type="submission" date="2014-05" db="EMBL/GenBank/DDBJ databases">
        <title>ATOL: Assembling a taxonomically balanced genome-scale reconstruction of the evolutionary history of the Enterobacteriaceae.</title>
        <authorList>
            <person name="Plunkett G.III."/>
            <person name="Neeno-Eckwall E.C."/>
            <person name="Glasner J.D."/>
            <person name="Perna N.T."/>
        </authorList>
    </citation>
    <scope>NUCLEOTIDE SEQUENCE [LARGE SCALE GENOMIC DNA]</scope>
    <source>
        <strain evidence="8 9">ATCC 33852</strain>
    </source>
</reference>
<dbReference type="PANTHER" id="PTHR43570">
    <property type="entry name" value="ALDEHYDE DEHYDROGENASE"/>
    <property type="match status" value="1"/>
</dbReference>
<dbReference type="InterPro" id="IPR016162">
    <property type="entry name" value="Ald_DH_N"/>
</dbReference>
<dbReference type="FunFam" id="3.40.605.10:FF:000004">
    <property type="entry name" value="Aldehyde dehydrogenase"/>
    <property type="match status" value="1"/>
</dbReference>
<dbReference type="PANTHER" id="PTHR43570:SF16">
    <property type="entry name" value="ALDEHYDE DEHYDROGENASE TYPE III, ISOFORM Q"/>
    <property type="match status" value="1"/>
</dbReference>
<dbReference type="InterPro" id="IPR016160">
    <property type="entry name" value="Ald_DH_CS_CYS"/>
</dbReference>
<accession>A0A085GMS5</accession>
<dbReference type="PROSITE" id="PS00687">
    <property type="entry name" value="ALDEHYDE_DEHYDR_GLU"/>
    <property type="match status" value="1"/>
</dbReference>
<evidence type="ECO:0000256" key="1">
    <source>
        <dbReference type="ARBA" id="ARBA00009986"/>
    </source>
</evidence>
<dbReference type="eggNOG" id="COG1012">
    <property type="taxonomic scope" value="Bacteria"/>
</dbReference>
<proteinExistence type="inferred from homology"/>
<dbReference type="InterPro" id="IPR012394">
    <property type="entry name" value="Aldehyde_DH_NAD(P)"/>
</dbReference>
<dbReference type="InterPro" id="IPR016163">
    <property type="entry name" value="Ald_DH_C"/>
</dbReference>
<dbReference type="InterPro" id="IPR029510">
    <property type="entry name" value="Ald_DH_CS_GLU"/>
</dbReference>
<feature type="active site" evidence="4">
    <location>
        <position position="249"/>
    </location>
</feature>
<dbReference type="EMBL" id="JMPJ01000022">
    <property type="protein sequence ID" value="KFC85020.1"/>
    <property type="molecule type" value="Genomic_DNA"/>
</dbReference>
<dbReference type="InterPro" id="IPR016161">
    <property type="entry name" value="Ald_DH/histidinol_DH"/>
</dbReference>
<dbReference type="PROSITE" id="PS00070">
    <property type="entry name" value="ALDEHYDE_DEHYDR_CYS"/>
    <property type="match status" value="1"/>
</dbReference>
<organism evidence="8 9">
    <name type="scientific">Ewingella americana (strain ATCC 33852 / DSM 4580 / CCUG 14506 / JCM 5911 / LMG 7869 / NCTC 12157 / CDC 1468-78)</name>
    <dbReference type="NCBI Taxonomy" id="910964"/>
    <lineage>
        <taxon>Bacteria</taxon>
        <taxon>Pseudomonadati</taxon>
        <taxon>Pseudomonadota</taxon>
        <taxon>Gammaproteobacteria</taxon>
        <taxon>Enterobacterales</taxon>
        <taxon>Yersiniaceae</taxon>
        <taxon>Ewingella</taxon>
    </lineage>
</organism>
<dbReference type="AlphaFoldDB" id="A0A085GMS5"/>
<evidence type="ECO:0000256" key="4">
    <source>
        <dbReference type="PIRSR" id="PIRSR036492-1"/>
    </source>
</evidence>
<dbReference type="Pfam" id="PF00171">
    <property type="entry name" value="Aldedh"/>
    <property type="match status" value="1"/>
</dbReference>
<dbReference type="GeneID" id="78378892"/>
<dbReference type="Gene3D" id="3.40.605.10">
    <property type="entry name" value="Aldehyde Dehydrogenase, Chain A, domain 1"/>
    <property type="match status" value="1"/>
</dbReference>
<keyword evidence="9" id="KW-1185">Reference proteome</keyword>